<evidence type="ECO:0000256" key="1">
    <source>
        <dbReference type="SAM" id="Phobius"/>
    </source>
</evidence>
<evidence type="ECO:0000313" key="2">
    <source>
        <dbReference type="EMBL" id="KAK9753399.1"/>
    </source>
</evidence>
<feature type="transmembrane region" description="Helical" evidence="1">
    <location>
        <begin position="34"/>
        <end position="56"/>
    </location>
</feature>
<comment type="caution">
    <text evidence="2">The sequence shown here is derived from an EMBL/GenBank/DDBJ whole genome shotgun (WGS) entry which is preliminary data.</text>
</comment>
<gene>
    <name evidence="2" type="ORF">QE152_g3476</name>
</gene>
<dbReference type="EMBL" id="JASPKY010000014">
    <property type="protein sequence ID" value="KAK9753399.1"/>
    <property type="molecule type" value="Genomic_DNA"/>
</dbReference>
<evidence type="ECO:0000313" key="3">
    <source>
        <dbReference type="Proteomes" id="UP001458880"/>
    </source>
</evidence>
<organism evidence="2 3">
    <name type="scientific">Popillia japonica</name>
    <name type="common">Japanese beetle</name>
    <dbReference type="NCBI Taxonomy" id="7064"/>
    <lineage>
        <taxon>Eukaryota</taxon>
        <taxon>Metazoa</taxon>
        <taxon>Ecdysozoa</taxon>
        <taxon>Arthropoda</taxon>
        <taxon>Hexapoda</taxon>
        <taxon>Insecta</taxon>
        <taxon>Pterygota</taxon>
        <taxon>Neoptera</taxon>
        <taxon>Endopterygota</taxon>
        <taxon>Coleoptera</taxon>
        <taxon>Polyphaga</taxon>
        <taxon>Scarabaeiformia</taxon>
        <taxon>Scarabaeidae</taxon>
        <taxon>Rutelinae</taxon>
        <taxon>Popillia</taxon>
    </lineage>
</organism>
<reference evidence="2 3" key="1">
    <citation type="journal article" date="2024" name="BMC Genomics">
        <title>De novo assembly and annotation of Popillia japonica's genome with initial clues to its potential as an invasive pest.</title>
        <authorList>
            <person name="Cucini C."/>
            <person name="Boschi S."/>
            <person name="Funari R."/>
            <person name="Cardaioli E."/>
            <person name="Iannotti N."/>
            <person name="Marturano G."/>
            <person name="Paoli F."/>
            <person name="Bruttini M."/>
            <person name="Carapelli A."/>
            <person name="Frati F."/>
            <person name="Nardi F."/>
        </authorList>
    </citation>
    <scope>NUCLEOTIDE SEQUENCE [LARGE SCALE GENOMIC DNA]</scope>
    <source>
        <strain evidence="2">DMR45628</strain>
    </source>
</reference>
<protein>
    <submittedName>
        <fullName evidence="2">Uncharacterized protein</fullName>
    </submittedName>
</protein>
<name>A0AAW1N062_POPJA</name>
<keyword evidence="3" id="KW-1185">Reference proteome</keyword>
<dbReference type="Proteomes" id="UP001458880">
    <property type="component" value="Unassembled WGS sequence"/>
</dbReference>
<keyword evidence="1" id="KW-0472">Membrane</keyword>
<proteinExistence type="predicted"/>
<sequence length="72" mass="8522">MMYTFDKFEQKLYSVALICRFVKIFGSTRQVKFLGLLLIAFMKTDITLCNINALVIMHINKLYQIYNLCQFT</sequence>
<accession>A0AAW1N062</accession>
<dbReference type="AlphaFoldDB" id="A0AAW1N062"/>
<keyword evidence="1" id="KW-1133">Transmembrane helix</keyword>
<keyword evidence="1" id="KW-0812">Transmembrane</keyword>